<gene>
    <name evidence="1" type="ORF">F1B92_08370</name>
</gene>
<dbReference type="RefSeq" id="WP_154571416.1">
    <property type="nucleotide sequence ID" value="NZ_VWSJ01000050.1"/>
</dbReference>
<dbReference type="Proteomes" id="UP000476338">
    <property type="component" value="Unassembled WGS sequence"/>
</dbReference>
<comment type="caution">
    <text evidence="1">The sequence shown here is derived from an EMBL/GenBank/DDBJ whole genome shotgun (WGS) entry which is preliminary data.</text>
</comment>
<evidence type="ECO:0000313" key="2">
    <source>
        <dbReference type="Proteomes" id="UP000476338"/>
    </source>
</evidence>
<dbReference type="EMBL" id="VWSJ01000050">
    <property type="protein sequence ID" value="MSN97172.1"/>
    <property type="molecule type" value="Genomic_DNA"/>
</dbReference>
<sequence length="81" mass="9650">MINCAKYEQMNQSEIFKILKSEEEKLNQQMELVVYLRNKLKNDFYDLKNAPSIIKLDAEFEKLSPLEQDEILNEVKKEMHG</sequence>
<reference evidence="1 2" key="2">
    <citation type="submission" date="2020-03" db="EMBL/GenBank/DDBJ databases">
        <title>Campylobacter portucalensis sp. nov., a new species of Campylobacter isolated from the reproductive tract of bulls.</title>
        <authorList>
            <person name="Silva M.F."/>
            <person name="Pereira G."/>
            <person name="Carneiro C."/>
            <person name="Hemphill A."/>
            <person name="Mateus L."/>
            <person name="Lopes-Da-Costa L."/>
            <person name="Silva E."/>
        </authorList>
    </citation>
    <scope>NUCLEOTIDE SEQUENCE [LARGE SCALE GENOMIC DNA]</scope>
    <source>
        <strain evidence="1 2">FMV-PI01</strain>
    </source>
</reference>
<keyword evidence="2" id="KW-1185">Reference proteome</keyword>
<dbReference type="AlphaFoldDB" id="A0A6L5WLB7"/>
<evidence type="ECO:0000313" key="1">
    <source>
        <dbReference type="EMBL" id="MSN97172.1"/>
    </source>
</evidence>
<organism evidence="1 2">
    <name type="scientific">Campylobacter portucalensis</name>
    <dbReference type="NCBI Taxonomy" id="2608384"/>
    <lineage>
        <taxon>Bacteria</taxon>
        <taxon>Pseudomonadati</taxon>
        <taxon>Campylobacterota</taxon>
        <taxon>Epsilonproteobacteria</taxon>
        <taxon>Campylobacterales</taxon>
        <taxon>Campylobacteraceae</taxon>
        <taxon>Campylobacter</taxon>
    </lineage>
</organism>
<protein>
    <submittedName>
        <fullName evidence="1">Formate dehydrogenase</fullName>
    </submittedName>
</protein>
<proteinExistence type="predicted"/>
<name>A0A6L5WLB7_9BACT</name>
<reference evidence="1 2" key="1">
    <citation type="submission" date="2019-09" db="EMBL/GenBank/DDBJ databases">
        <authorList>
            <person name="Silva M."/>
            <person name="Pereira G."/>
            <person name="Lopes-Da-Costa L."/>
            <person name="Silva E."/>
        </authorList>
    </citation>
    <scope>NUCLEOTIDE SEQUENCE [LARGE SCALE GENOMIC DNA]</scope>
    <source>
        <strain evidence="1 2">FMV-PI01</strain>
    </source>
</reference>
<accession>A0A6L5WLB7</accession>